<evidence type="ECO:0000313" key="2">
    <source>
        <dbReference type="Proteomes" id="UP000828390"/>
    </source>
</evidence>
<dbReference type="EMBL" id="JAIWYP010000015">
    <property type="protein sequence ID" value="KAH3699528.1"/>
    <property type="molecule type" value="Genomic_DNA"/>
</dbReference>
<keyword evidence="2" id="KW-1185">Reference proteome</keyword>
<dbReference type="Gene3D" id="3.30.420.10">
    <property type="entry name" value="Ribonuclease H-like superfamily/Ribonuclease H"/>
    <property type="match status" value="1"/>
</dbReference>
<dbReference type="InterPro" id="IPR036397">
    <property type="entry name" value="RNaseH_sf"/>
</dbReference>
<organism evidence="1 2">
    <name type="scientific">Dreissena polymorpha</name>
    <name type="common">Zebra mussel</name>
    <name type="synonym">Mytilus polymorpha</name>
    <dbReference type="NCBI Taxonomy" id="45954"/>
    <lineage>
        <taxon>Eukaryota</taxon>
        <taxon>Metazoa</taxon>
        <taxon>Spiralia</taxon>
        <taxon>Lophotrochozoa</taxon>
        <taxon>Mollusca</taxon>
        <taxon>Bivalvia</taxon>
        <taxon>Autobranchia</taxon>
        <taxon>Heteroconchia</taxon>
        <taxon>Euheterodonta</taxon>
        <taxon>Imparidentia</taxon>
        <taxon>Neoheterodontei</taxon>
        <taxon>Myida</taxon>
        <taxon>Dreissenoidea</taxon>
        <taxon>Dreissenidae</taxon>
        <taxon>Dreissena</taxon>
    </lineage>
</organism>
<sequence length="79" mass="8805">MTDSFLSSVTGFVDSLLVFRQKYPGQSHSQAHLARQLLGIIYNEHNAEADVQTLAKLIGLCTTSELLSYKFLAEDIMID</sequence>
<proteinExistence type="predicted"/>
<reference evidence="1" key="1">
    <citation type="journal article" date="2019" name="bioRxiv">
        <title>The Genome of the Zebra Mussel, Dreissena polymorpha: A Resource for Invasive Species Research.</title>
        <authorList>
            <person name="McCartney M.A."/>
            <person name="Auch B."/>
            <person name="Kono T."/>
            <person name="Mallez S."/>
            <person name="Zhang Y."/>
            <person name="Obille A."/>
            <person name="Becker A."/>
            <person name="Abrahante J.E."/>
            <person name="Garbe J."/>
            <person name="Badalamenti J.P."/>
            <person name="Herman A."/>
            <person name="Mangelson H."/>
            <person name="Liachko I."/>
            <person name="Sullivan S."/>
            <person name="Sone E.D."/>
            <person name="Koren S."/>
            <person name="Silverstein K.A.T."/>
            <person name="Beckman K.B."/>
            <person name="Gohl D.M."/>
        </authorList>
    </citation>
    <scope>NUCLEOTIDE SEQUENCE</scope>
    <source>
        <strain evidence="1">Duluth1</strain>
        <tissue evidence="1">Whole animal</tissue>
    </source>
</reference>
<dbReference type="Proteomes" id="UP000828390">
    <property type="component" value="Unassembled WGS sequence"/>
</dbReference>
<name>A0A9D4BLM0_DREPO</name>
<reference evidence="1" key="2">
    <citation type="submission" date="2020-11" db="EMBL/GenBank/DDBJ databases">
        <authorList>
            <person name="McCartney M.A."/>
            <person name="Auch B."/>
            <person name="Kono T."/>
            <person name="Mallez S."/>
            <person name="Becker A."/>
            <person name="Gohl D.M."/>
            <person name="Silverstein K.A.T."/>
            <person name="Koren S."/>
            <person name="Bechman K.B."/>
            <person name="Herman A."/>
            <person name="Abrahante J.E."/>
            <person name="Garbe J."/>
        </authorList>
    </citation>
    <scope>NUCLEOTIDE SEQUENCE</scope>
    <source>
        <strain evidence="1">Duluth1</strain>
        <tissue evidence="1">Whole animal</tissue>
    </source>
</reference>
<dbReference type="InterPro" id="IPR012337">
    <property type="entry name" value="RNaseH-like_sf"/>
</dbReference>
<evidence type="ECO:0000313" key="1">
    <source>
        <dbReference type="EMBL" id="KAH3699528.1"/>
    </source>
</evidence>
<dbReference type="AlphaFoldDB" id="A0A9D4BLM0"/>
<comment type="caution">
    <text evidence="1">The sequence shown here is derived from an EMBL/GenBank/DDBJ whole genome shotgun (WGS) entry which is preliminary data.</text>
</comment>
<accession>A0A9D4BLM0</accession>
<dbReference type="SUPFAM" id="SSF53098">
    <property type="entry name" value="Ribonuclease H-like"/>
    <property type="match status" value="1"/>
</dbReference>
<dbReference type="GO" id="GO:0003676">
    <property type="term" value="F:nucleic acid binding"/>
    <property type="evidence" value="ECO:0007669"/>
    <property type="project" value="InterPro"/>
</dbReference>
<gene>
    <name evidence="1" type="ORF">DPMN_074484</name>
</gene>
<protein>
    <submittedName>
        <fullName evidence="1">Uncharacterized protein</fullName>
    </submittedName>
</protein>